<feature type="signal peptide" evidence="1">
    <location>
        <begin position="1"/>
        <end position="19"/>
    </location>
</feature>
<evidence type="ECO:0000313" key="3">
    <source>
        <dbReference type="EnsemblMetazoa" id="CPIJ009726-PA"/>
    </source>
</evidence>
<dbReference type="VEuPathDB" id="VectorBase:CPIJ009726"/>
<keyword evidence="4" id="KW-1185">Reference proteome</keyword>
<evidence type="ECO:0000313" key="2">
    <source>
        <dbReference type="EMBL" id="EDS33659.1"/>
    </source>
</evidence>
<accession>B0WS40</accession>
<dbReference type="HOGENOM" id="CLU_1908420_0_0_1"/>
<evidence type="ECO:0000313" key="4">
    <source>
        <dbReference type="Proteomes" id="UP000002320"/>
    </source>
</evidence>
<reference evidence="2" key="1">
    <citation type="submission" date="2007-03" db="EMBL/GenBank/DDBJ databases">
        <title>Annotation of Culex pipiens quinquefasciatus.</title>
        <authorList>
            <consortium name="The Broad Institute Genome Sequencing Platform"/>
            <person name="Atkinson P.W."/>
            <person name="Hemingway J."/>
            <person name="Christensen B.M."/>
            <person name="Higgs S."/>
            <person name="Kodira C."/>
            <person name="Hannick L."/>
            <person name="Megy K."/>
            <person name="O'Leary S."/>
            <person name="Pearson M."/>
            <person name="Haas B.J."/>
            <person name="Mauceli E."/>
            <person name="Wortman J.R."/>
            <person name="Lee N.H."/>
            <person name="Guigo R."/>
            <person name="Stanke M."/>
            <person name="Alvarado L."/>
            <person name="Amedeo P."/>
            <person name="Antoine C.H."/>
            <person name="Arensburger P."/>
            <person name="Bidwell S.L."/>
            <person name="Crawford M."/>
            <person name="Camaro F."/>
            <person name="Devon K."/>
            <person name="Engels R."/>
            <person name="Hammond M."/>
            <person name="Howarth C."/>
            <person name="Koehrsen M."/>
            <person name="Lawson D."/>
            <person name="Montgomery P."/>
            <person name="Nene V."/>
            <person name="Nusbaum C."/>
            <person name="Puiu D."/>
            <person name="Romero-Severson J."/>
            <person name="Severson D.W."/>
            <person name="Shumway M."/>
            <person name="Sisk P."/>
            <person name="Stolte C."/>
            <person name="Zeng Q."/>
            <person name="Eisenstadt E."/>
            <person name="Fraser-Liggett C."/>
            <person name="Strausberg R."/>
            <person name="Galagan J."/>
            <person name="Birren B."/>
            <person name="Collins F.H."/>
        </authorList>
    </citation>
    <scope>NUCLEOTIDE SEQUENCE [LARGE SCALE GENOMIC DNA]</scope>
    <source>
        <strain evidence="2">JHB</strain>
    </source>
</reference>
<dbReference type="OMA" id="MDMDFRR"/>
<feature type="chain" id="PRO_5014566925" evidence="1">
    <location>
        <begin position="20"/>
        <end position="148"/>
    </location>
</feature>
<dbReference type="EMBL" id="DS232064">
    <property type="protein sequence ID" value="EDS33659.1"/>
    <property type="molecule type" value="Genomic_DNA"/>
</dbReference>
<keyword evidence="1" id="KW-0732">Signal</keyword>
<dbReference type="InParanoid" id="B0WS40"/>
<protein>
    <submittedName>
        <fullName evidence="2 3">Uncharacterized protein</fullName>
    </submittedName>
</protein>
<dbReference type="AlphaFoldDB" id="B0WS40"/>
<dbReference type="VEuPathDB" id="VectorBase:CQUJHB005216"/>
<name>B0WS40_CULQU</name>
<proteinExistence type="predicted"/>
<dbReference type="eggNOG" id="ENOG502T8NF">
    <property type="taxonomic scope" value="Eukaryota"/>
</dbReference>
<dbReference type="EnsemblMetazoa" id="CPIJ009726-RA">
    <property type="protein sequence ID" value="CPIJ009726-PA"/>
    <property type="gene ID" value="CPIJ009726"/>
</dbReference>
<organism>
    <name type="scientific">Culex quinquefasciatus</name>
    <name type="common">Southern house mosquito</name>
    <name type="synonym">Culex pungens</name>
    <dbReference type="NCBI Taxonomy" id="7176"/>
    <lineage>
        <taxon>Eukaryota</taxon>
        <taxon>Metazoa</taxon>
        <taxon>Ecdysozoa</taxon>
        <taxon>Arthropoda</taxon>
        <taxon>Hexapoda</taxon>
        <taxon>Insecta</taxon>
        <taxon>Pterygota</taxon>
        <taxon>Neoptera</taxon>
        <taxon>Endopterygota</taxon>
        <taxon>Diptera</taxon>
        <taxon>Nematocera</taxon>
        <taxon>Culicoidea</taxon>
        <taxon>Culicidae</taxon>
        <taxon>Culicinae</taxon>
        <taxon>Culicini</taxon>
        <taxon>Culex</taxon>
        <taxon>Culex</taxon>
    </lineage>
</organism>
<reference evidence="3" key="2">
    <citation type="submission" date="2021-02" db="UniProtKB">
        <authorList>
            <consortium name="EnsemblMetazoa"/>
        </authorList>
    </citation>
    <scope>IDENTIFICATION</scope>
    <source>
        <strain evidence="3">JHB</strain>
    </source>
</reference>
<dbReference type="KEGG" id="cqu:CpipJ_CPIJ009726"/>
<sequence>MKFLTCFIFALFCVQFSVTEDSVVKPKFITCDFDVNLSLDKNPDNAKYLPEECQNLNDTDKALLMEEALNFEKFNSKLQDYEKGLGLDTEDEIYKDWDFRDELYADASLHLCGTSSAKLEEYVGCLMEKRDQMVEKINEQIAAKRGER</sequence>
<gene>
    <name evidence="3" type="primary">6042399</name>
    <name evidence="2" type="ORF">CpipJ_CPIJ009726</name>
</gene>
<dbReference type="Proteomes" id="UP000002320">
    <property type="component" value="Unassembled WGS sequence"/>
</dbReference>
<evidence type="ECO:0000256" key="1">
    <source>
        <dbReference type="SAM" id="SignalP"/>
    </source>
</evidence>
<dbReference type="OrthoDB" id="7725042at2759"/>